<name>A0A2P2NE67_RHIMU</name>
<evidence type="ECO:0000256" key="1">
    <source>
        <dbReference type="SAM" id="SignalP"/>
    </source>
</evidence>
<feature type="signal peptide" evidence="1">
    <location>
        <begin position="1"/>
        <end position="18"/>
    </location>
</feature>
<dbReference type="EMBL" id="GGEC01060314">
    <property type="protein sequence ID" value="MBX40798.1"/>
    <property type="molecule type" value="Transcribed_RNA"/>
</dbReference>
<feature type="chain" id="PRO_5015119006" evidence="1">
    <location>
        <begin position="19"/>
        <end position="35"/>
    </location>
</feature>
<accession>A0A2P2NE67</accession>
<dbReference type="AlphaFoldDB" id="A0A2P2NE67"/>
<reference evidence="2" key="1">
    <citation type="submission" date="2018-02" db="EMBL/GenBank/DDBJ databases">
        <title>Rhizophora mucronata_Transcriptome.</title>
        <authorList>
            <person name="Meera S.P."/>
            <person name="Sreeshan A."/>
            <person name="Augustine A."/>
        </authorList>
    </citation>
    <scope>NUCLEOTIDE SEQUENCE</scope>
    <source>
        <tissue evidence="2">Leaf</tissue>
    </source>
</reference>
<evidence type="ECO:0000313" key="2">
    <source>
        <dbReference type="EMBL" id="MBX40798.1"/>
    </source>
</evidence>
<organism evidence="2">
    <name type="scientific">Rhizophora mucronata</name>
    <name type="common">Asiatic mangrove</name>
    <dbReference type="NCBI Taxonomy" id="61149"/>
    <lineage>
        <taxon>Eukaryota</taxon>
        <taxon>Viridiplantae</taxon>
        <taxon>Streptophyta</taxon>
        <taxon>Embryophyta</taxon>
        <taxon>Tracheophyta</taxon>
        <taxon>Spermatophyta</taxon>
        <taxon>Magnoliopsida</taxon>
        <taxon>eudicotyledons</taxon>
        <taxon>Gunneridae</taxon>
        <taxon>Pentapetalae</taxon>
        <taxon>rosids</taxon>
        <taxon>fabids</taxon>
        <taxon>Malpighiales</taxon>
        <taxon>Rhizophoraceae</taxon>
        <taxon>Rhizophora</taxon>
    </lineage>
</organism>
<sequence>MGKSIMLRLLYCVLKVTCLSFGKSLCDNKGKAAYI</sequence>
<proteinExistence type="predicted"/>
<keyword evidence="1" id="KW-0732">Signal</keyword>
<protein>
    <submittedName>
        <fullName evidence="2">Uncharacterized protein</fullName>
    </submittedName>
</protein>